<protein>
    <submittedName>
        <fullName evidence="6">Uncharacterized protein</fullName>
    </submittedName>
</protein>
<evidence type="ECO:0000259" key="4">
    <source>
        <dbReference type="Pfam" id="PF00551"/>
    </source>
</evidence>
<feature type="domain" description="Formyl transferase C-terminal" evidence="5">
    <location>
        <begin position="197"/>
        <end position="287"/>
    </location>
</feature>
<dbReference type="Proteomes" id="UP000231192">
    <property type="component" value="Unassembled WGS sequence"/>
</dbReference>
<evidence type="ECO:0000256" key="2">
    <source>
        <dbReference type="ARBA" id="ARBA00022679"/>
    </source>
</evidence>
<gene>
    <name evidence="6" type="ORF">COU18_01455</name>
</gene>
<dbReference type="Pfam" id="PF02911">
    <property type="entry name" value="Formyl_trans_C"/>
    <property type="match status" value="1"/>
</dbReference>
<evidence type="ECO:0000256" key="1">
    <source>
        <dbReference type="ARBA" id="ARBA00010699"/>
    </source>
</evidence>
<feature type="domain" description="Formyl transferase N-terminal" evidence="4">
    <location>
        <begin position="56"/>
        <end position="146"/>
    </location>
</feature>
<dbReference type="InterPro" id="IPR044135">
    <property type="entry name" value="Met-tRNA-FMT_C"/>
</dbReference>
<keyword evidence="3" id="KW-0648">Protein biosynthesis</keyword>
<comment type="similarity">
    <text evidence="1">Belongs to the Fmt family.</text>
</comment>
<dbReference type="SUPFAM" id="SSF53328">
    <property type="entry name" value="Formyltransferase"/>
    <property type="match status" value="1"/>
</dbReference>
<dbReference type="InterPro" id="IPR002376">
    <property type="entry name" value="Formyl_transf_N"/>
</dbReference>
<dbReference type="SUPFAM" id="SSF50486">
    <property type="entry name" value="FMT C-terminal domain-like"/>
    <property type="match status" value="1"/>
</dbReference>
<organism evidence="6 7">
    <name type="scientific">Candidatus Kaiserbacteria bacterium CG10_big_fil_rev_8_21_14_0_10_51_14</name>
    <dbReference type="NCBI Taxonomy" id="1974610"/>
    <lineage>
        <taxon>Bacteria</taxon>
        <taxon>Candidatus Kaiseribacteriota</taxon>
    </lineage>
</organism>
<dbReference type="PANTHER" id="PTHR11138">
    <property type="entry name" value="METHIONYL-TRNA FORMYLTRANSFERASE"/>
    <property type="match status" value="1"/>
</dbReference>
<evidence type="ECO:0000313" key="7">
    <source>
        <dbReference type="Proteomes" id="UP000231192"/>
    </source>
</evidence>
<comment type="caution">
    <text evidence="6">The sequence shown here is derived from an EMBL/GenBank/DDBJ whole genome shotgun (WGS) entry which is preliminary data.</text>
</comment>
<dbReference type="Pfam" id="PF00551">
    <property type="entry name" value="Formyl_trans_N"/>
    <property type="match status" value="1"/>
</dbReference>
<sequence length="297" mass="33262">MAFSIPTKRQKYMTNQKKNAADTRFIFFGTAPLKDSVLRELEREGYVPAKIVESAPITPDLTEELRKSKWDFFLVASYGRKIPEELLAMPRRGVVNVHPSLLPSLRGPSPIRSAILNDQKETGVSIMLLDNELDHGPIIAQKKVAIPEWPPRGRALDELLAREGGTLLATILPAWLAGEIEARPQNDDLATYCHAFKKEDGLLDLRADAYQNLLKIRALEGWPGTYTFFERAGKKIRVGILDAHIEGNPSTPFDRAQDKSLRASKLVIDTVKPEGKREMGYEEFLRSGAQPFNARAS</sequence>
<accession>A0A2H0UC94</accession>
<dbReference type="GO" id="GO:0004479">
    <property type="term" value="F:methionyl-tRNA formyltransferase activity"/>
    <property type="evidence" value="ECO:0007669"/>
    <property type="project" value="TreeGrafter"/>
</dbReference>
<dbReference type="PANTHER" id="PTHR11138:SF5">
    <property type="entry name" value="METHIONYL-TRNA FORMYLTRANSFERASE, MITOCHONDRIAL"/>
    <property type="match status" value="1"/>
</dbReference>
<evidence type="ECO:0000313" key="6">
    <source>
        <dbReference type="EMBL" id="PIR84054.1"/>
    </source>
</evidence>
<dbReference type="Gene3D" id="3.40.50.12230">
    <property type="match status" value="1"/>
</dbReference>
<name>A0A2H0UC94_9BACT</name>
<dbReference type="InterPro" id="IPR036477">
    <property type="entry name" value="Formyl_transf_N_sf"/>
</dbReference>
<evidence type="ECO:0000256" key="3">
    <source>
        <dbReference type="ARBA" id="ARBA00022917"/>
    </source>
</evidence>
<evidence type="ECO:0000259" key="5">
    <source>
        <dbReference type="Pfam" id="PF02911"/>
    </source>
</evidence>
<dbReference type="InterPro" id="IPR005793">
    <property type="entry name" value="Formyl_trans_C"/>
</dbReference>
<reference evidence="7" key="1">
    <citation type="submission" date="2017-09" db="EMBL/GenBank/DDBJ databases">
        <title>Depth-based differentiation of microbial function through sediment-hosted aquifers and enrichment of novel symbionts in the deep terrestrial subsurface.</title>
        <authorList>
            <person name="Probst A.J."/>
            <person name="Ladd B."/>
            <person name="Jarett J.K."/>
            <person name="Geller-Mcgrath D.E."/>
            <person name="Sieber C.M.K."/>
            <person name="Emerson J.B."/>
            <person name="Anantharaman K."/>
            <person name="Thomas B.C."/>
            <person name="Malmstrom R."/>
            <person name="Stieglmeier M."/>
            <person name="Klingl A."/>
            <person name="Woyke T."/>
            <person name="Ryan C.M."/>
            <person name="Banfield J.F."/>
        </authorList>
    </citation>
    <scope>NUCLEOTIDE SEQUENCE [LARGE SCALE GENOMIC DNA]</scope>
</reference>
<keyword evidence="2" id="KW-0808">Transferase</keyword>
<dbReference type="GO" id="GO:0005829">
    <property type="term" value="C:cytosol"/>
    <property type="evidence" value="ECO:0007669"/>
    <property type="project" value="TreeGrafter"/>
</dbReference>
<dbReference type="AlphaFoldDB" id="A0A2H0UC94"/>
<dbReference type="InterPro" id="IPR011034">
    <property type="entry name" value="Formyl_transferase-like_C_sf"/>
</dbReference>
<dbReference type="EMBL" id="PFBK01000003">
    <property type="protein sequence ID" value="PIR84054.1"/>
    <property type="molecule type" value="Genomic_DNA"/>
</dbReference>
<proteinExistence type="inferred from homology"/>
<dbReference type="CDD" id="cd08704">
    <property type="entry name" value="Met_tRNA_FMT_C"/>
    <property type="match status" value="1"/>
</dbReference>